<dbReference type="InterPro" id="IPR005174">
    <property type="entry name" value="KIB1-4_b-propeller"/>
</dbReference>
<feature type="region of interest" description="Disordered" evidence="1">
    <location>
        <begin position="387"/>
        <end position="406"/>
    </location>
</feature>
<feature type="compositionally biased region" description="Basic and acidic residues" evidence="1">
    <location>
        <begin position="387"/>
        <end position="398"/>
    </location>
</feature>
<feature type="compositionally biased region" description="Basic residues" evidence="1">
    <location>
        <begin position="317"/>
        <end position="329"/>
    </location>
</feature>
<evidence type="ECO:0000313" key="4">
    <source>
        <dbReference type="Proteomes" id="UP000324897"/>
    </source>
</evidence>
<dbReference type="Gramene" id="TVU44061">
    <property type="protein sequence ID" value="TVU44061"/>
    <property type="gene ID" value="EJB05_03489"/>
</dbReference>
<comment type="caution">
    <text evidence="3">The sequence shown here is derived from an EMBL/GenBank/DDBJ whole genome shotgun (WGS) entry which is preliminary data.</text>
</comment>
<feature type="compositionally biased region" description="Basic and acidic residues" evidence="1">
    <location>
        <begin position="330"/>
        <end position="342"/>
    </location>
</feature>
<gene>
    <name evidence="3" type="ORF">EJB05_03489</name>
</gene>
<protein>
    <recommendedName>
        <fullName evidence="2">KIB1-4 beta-propeller domain-containing protein</fullName>
    </recommendedName>
</protein>
<keyword evidence="4" id="KW-1185">Reference proteome</keyword>
<feature type="region of interest" description="Disordered" evidence="1">
    <location>
        <begin position="310"/>
        <end position="375"/>
    </location>
</feature>
<dbReference type="PANTHER" id="PTHR33165">
    <property type="entry name" value="F-BOX DOMAIN CONTAINING PROTEIN-LIKE-RELATED"/>
    <property type="match status" value="1"/>
</dbReference>
<feature type="domain" description="KIB1-4 beta-propeller" evidence="2">
    <location>
        <begin position="86"/>
        <end position="266"/>
    </location>
</feature>
<dbReference type="Proteomes" id="UP000324897">
    <property type="component" value="Chromosome 5"/>
</dbReference>
<sequence length="406" mass="44786">MMTRARRRRLLLLAESHEPVEPAPVYGPEEWRDWANLIPDLIDDISGRLLSHDVAEYLRFRAACKPWRDLTADPRDAGVLDIRFLNLATAASIGVDLPSLSTHCNLGAADGLLVLADRFTKAVRLLDPLRNAVIEFPSISSIVAAAPPKKPDYISAVFRNPQGVDPLHINGAAIDDSTSPPTLVLCLRSRTRNIVFAKPGDDHWTLVGAGEASVPMHDLSGHVLFYSLLSFGGRCYVSSPEGSVYLVELGTFPPRLVEVVNQRHLLELDLLRTQRIFSLLVSGALGAGTKTKMLMVRFWPVVEDTDGYNQKEGVHGARLRQPHRGHGGGRRREEAASRDEPGPAHGVRRRDPLRAPLHGHIPLHSCRPDMPGLRSTANSAVQHVPYHQEQEGMQEDRTAAQVRATL</sequence>
<dbReference type="AlphaFoldDB" id="A0A5J9W7W4"/>
<reference evidence="3 4" key="1">
    <citation type="journal article" date="2019" name="Sci. Rep.">
        <title>A high-quality genome of Eragrostis curvula grass provides insights into Poaceae evolution and supports new strategies to enhance forage quality.</title>
        <authorList>
            <person name="Carballo J."/>
            <person name="Santos B.A.C.M."/>
            <person name="Zappacosta D."/>
            <person name="Garbus I."/>
            <person name="Selva J.P."/>
            <person name="Gallo C.A."/>
            <person name="Diaz A."/>
            <person name="Albertini E."/>
            <person name="Caccamo M."/>
            <person name="Echenique V."/>
        </authorList>
    </citation>
    <scope>NUCLEOTIDE SEQUENCE [LARGE SCALE GENOMIC DNA]</scope>
    <source>
        <strain evidence="4">cv. Victoria</strain>
        <tissue evidence="3">Leaf</tissue>
    </source>
</reference>
<dbReference type="Pfam" id="PF03478">
    <property type="entry name" value="Beta-prop_KIB1-4"/>
    <property type="match status" value="1"/>
</dbReference>
<evidence type="ECO:0000313" key="3">
    <source>
        <dbReference type="EMBL" id="TVU44061.1"/>
    </source>
</evidence>
<organism evidence="3 4">
    <name type="scientific">Eragrostis curvula</name>
    <name type="common">weeping love grass</name>
    <dbReference type="NCBI Taxonomy" id="38414"/>
    <lineage>
        <taxon>Eukaryota</taxon>
        <taxon>Viridiplantae</taxon>
        <taxon>Streptophyta</taxon>
        <taxon>Embryophyta</taxon>
        <taxon>Tracheophyta</taxon>
        <taxon>Spermatophyta</taxon>
        <taxon>Magnoliopsida</taxon>
        <taxon>Liliopsida</taxon>
        <taxon>Poales</taxon>
        <taxon>Poaceae</taxon>
        <taxon>PACMAD clade</taxon>
        <taxon>Chloridoideae</taxon>
        <taxon>Eragrostideae</taxon>
        <taxon>Eragrostidinae</taxon>
        <taxon>Eragrostis</taxon>
    </lineage>
</organism>
<evidence type="ECO:0000256" key="1">
    <source>
        <dbReference type="SAM" id="MobiDB-lite"/>
    </source>
</evidence>
<proteinExistence type="predicted"/>
<dbReference type="OrthoDB" id="651477at2759"/>
<accession>A0A5J9W7W4</accession>
<feature type="non-terminal residue" evidence="3">
    <location>
        <position position="1"/>
    </location>
</feature>
<dbReference type="PANTHER" id="PTHR33165:SF85">
    <property type="entry name" value="OS08G0285100 PROTEIN"/>
    <property type="match status" value="1"/>
</dbReference>
<evidence type="ECO:0000259" key="2">
    <source>
        <dbReference type="Pfam" id="PF03478"/>
    </source>
</evidence>
<name>A0A5J9W7W4_9POAL</name>
<dbReference type="EMBL" id="RWGY01000004">
    <property type="protein sequence ID" value="TVU44061.1"/>
    <property type="molecule type" value="Genomic_DNA"/>
</dbReference>